<dbReference type="FunFam" id="3.40.50.300:FF:000032">
    <property type="entry name" value="Export ABC transporter ATP-binding protein"/>
    <property type="match status" value="1"/>
</dbReference>
<reference evidence="6 7" key="1">
    <citation type="submission" date="2016-10" db="EMBL/GenBank/DDBJ databases">
        <authorList>
            <person name="de Groot N.N."/>
        </authorList>
    </citation>
    <scope>NUCLEOTIDE SEQUENCE [LARGE SCALE GENOMIC DNA]</scope>
    <source>
        <strain evidence="6 7">DSM 14045</strain>
    </source>
</reference>
<keyword evidence="3" id="KW-0547">Nucleotide-binding</keyword>
<dbReference type="GO" id="GO:0098796">
    <property type="term" value="C:membrane protein complex"/>
    <property type="evidence" value="ECO:0007669"/>
    <property type="project" value="UniProtKB-ARBA"/>
</dbReference>
<dbReference type="InterPro" id="IPR017911">
    <property type="entry name" value="MacB-like_ATP-bd"/>
</dbReference>
<evidence type="ECO:0000313" key="6">
    <source>
        <dbReference type="EMBL" id="SDY51787.1"/>
    </source>
</evidence>
<keyword evidence="4 6" id="KW-0067">ATP-binding</keyword>
<dbReference type="SUPFAM" id="SSF52540">
    <property type="entry name" value="P-loop containing nucleoside triphosphate hydrolases"/>
    <property type="match status" value="1"/>
</dbReference>
<dbReference type="PANTHER" id="PTHR42798:SF7">
    <property type="entry name" value="ALPHA-D-RIBOSE 1-METHYLPHOSPHONATE 5-TRIPHOSPHATE SYNTHASE SUBUNIT PHNL"/>
    <property type="match status" value="1"/>
</dbReference>
<keyword evidence="7" id="KW-1185">Reference proteome</keyword>
<evidence type="ECO:0000259" key="5">
    <source>
        <dbReference type="PROSITE" id="PS50893"/>
    </source>
</evidence>
<evidence type="ECO:0000256" key="4">
    <source>
        <dbReference type="ARBA" id="ARBA00022840"/>
    </source>
</evidence>
<dbReference type="InterPro" id="IPR027417">
    <property type="entry name" value="P-loop_NTPase"/>
</dbReference>
<dbReference type="PROSITE" id="PS00211">
    <property type="entry name" value="ABC_TRANSPORTER_1"/>
    <property type="match status" value="1"/>
</dbReference>
<organism evidence="6 7">
    <name type="scientific">Lachnobacterium bovis DSM 14045</name>
    <dbReference type="NCBI Taxonomy" id="1122142"/>
    <lineage>
        <taxon>Bacteria</taxon>
        <taxon>Bacillati</taxon>
        <taxon>Bacillota</taxon>
        <taxon>Clostridia</taxon>
        <taxon>Lachnospirales</taxon>
        <taxon>Lachnospiraceae</taxon>
        <taxon>Lachnobacterium</taxon>
    </lineage>
</organism>
<dbReference type="Pfam" id="PF00005">
    <property type="entry name" value="ABC_tran"/>
    <property type="match status" value="1"/>
</dbReference>
<evidence type="ECO:0000256" key="1">
    <source>
        <dbReference type="ARBA" id="ARBA00005417"/>
    </source>
</evidence>
<dbReference type="Gene3D" id="3.40.50.300">
    <property type="entry name" value="P-loop containing nucleotide triphosphate hydrolases"/>
    <property type="match status" value="1"/>
</dbReference>
<dbReference type="PROSITE" id="PS50893">
    <property type="entry name" value="ABC_TRANSPORTER_2"/>
    <property type="match status" value="1"/>
</dbReference>
<sequence>MIEMNRILNNINQSKVINNKKEVILETKELKKDFVGVNSSDLKVSILKSIDFKVTRGEFVSIMGPSGCGKSTLLYLLGGLDKPTSGKVNLFGTDINNISERKRSKLRCTKIGFVFQFYNLVQGLSVEENIVLPLVMAGKKVDKDKVEEILEIIGMKGKNKYKPSQLSGGQQQRVAIARALIIQPDLILADEPIGNLDSKSGDAVMELFSKINKKYNTTIVQVTHSEESAKYGSRIVRMKDGVIVSSEEAC</sequence>
<evidence type="ECO:0000256" key="2">
    <source>
        <dbReference type="ARBA" id="ARBA00022448"/>
    </source>
</evidence>
<dbReference type="GO" id="GO:0022857">
    <property type="term" value="F:transmembrane transporter activity"/>
    <property type="evidence" value="ECO:0007669"/>
    <property type="project" value="UniProtKB-ARBA"/>
</dbReference>
<dbReference type="SMART" id="SM00382">
    <property type="entry name" value="AAA"/>
    <property type="match status" value="1"/>
</dbReference>
<gene>
    <name evidence="6" type="ORF">SAMN02910414_01738</name>
</gene>
<dbReference type="EMBL" id="FNPG01000020">
    <property type="protein sequence ID" value="SDY51787.1"/>
    <property type="molecule type" value="Genomic_DNA"/>
</dbReference>
<feature type="domain" description="ABC transporter" evidence="5">
    <location>
        <begin position="25"/>
        <end position="249"/>
    </location>
</feature>
<dbReference type="GO" id="GO:0005524">
    <property type="term" value="F:ATP binding"/>
    <property type="evidence" value="ECO:0007669"/>
    <property type="project" value="UniProtKB-KW"/>
</dbReference>
<dbReference type="CDD" id="cd03255">
    <property type="entry name" value="ABC_MJ0796_LolCDE_FtsE"/>
    <property type="match status" value="1"/>
</dbReference>
<evidence type="ECO:0000256" key="3">
    <source>
        <dbReference type="ARBA" id="ARBA00022741"/>
    </source>
</evidence>
<dbReference type="GO" id="GO:0016887">
    <property type="term" value="F:ATP hydrolysis activity"/>
    <property type="evidence" value="ECO:0007669"/>
    <property type="project" value="InterPro"/>
</dbReference>
<dbReference type="AlphaFoldDB" id="A0A1H3KI16"/>
<dbReference type="Proteomes" id="UP000183918">
    <property type="component" value="Unassembled WGS sequence"/>
</dbReference>
<keyword evidence="2" id="KW-0813">Transport</keyword>
<dbReference type="InterPro" id="IPR003593">
    <property type="entry name" value="AAA+_ATPase"/>
</dbReference>
<evidence type="ECO:0000313" key="7">
    <source>
        <dbReference type="Proteomes" id="UP000183918"/>
    </source>
</evidence>
<name>A0A1H3KI16_9FIRM</name>
<accession>A0A1H3KI16</accession>
<dbReference type="InterPro" id="IPR017871">
    <property type="entry name" value="ABC_transporter-like_CS"/>
</dbReference>
<proteinExistence type="inferred from homology"/>
<comment type="similarity">
    <text evidence="1">Belongs to the ABC transporter superfamily.</text>
</comment>
<protein>
    <submittedName>
        <fullName evidence="6">Putative ABC transport system ATP-binding protein</fullName>
    </submittedName>
</protein>
<dbReference type="PANTHER" id="PTHR42798">
    <property type="entry name" value="LIPOPROTEIN-RELEASING SYSTEM ATP-BINDING PROTEIN LOLD"/>
    <property type="match status" value="1"/>
</dbReference>
<dbReference type="InterPro" id="IPR003439">
    <property type="entry name" value="ABC_transporter-like_ATP-bd"/>
</dbReference>
<dbReference type="STRING" id="1122142.SAMN02910414_01738"/>